<organism evidence="13 14">
    <name type="scientific">Leptocoma aspasia</name>
    <dbReference type="NCBI Taxonomy" id="2585812"/>
    <lineage>
        <taxon>Eukaryota</taxon>
        <taxon>Metazoa</taxon>
        <taxon>Chordata</taxon>
        <taxon>Craniata</taxon>
        <taxon>Vertebrata</taxon>
        <taxon>Euteleostomi</taxon>
        <taxon>Archelosauria</taxon>
        <taxon>Archosauria</taxon>
        <taxon>Dinosauria</taxon>
        <taxon>Saurischia</taxon>
        <taxon>Theropoda</taxon>
        <taxon>Coelurosauria</taxon>
        <taxon>Aves</taxon>
        <taxon>Neognathae</taxon>
        <taxon>Neoaves</taxon>
        <taxon>Telluraves</taxon>
        <taxon>Australaves</taxon>
        <taxon>Passeriformes</taxon>
        <taxon>Passeroidea</taxon>
        <taxon>Nectariniidae</taxon>
        <taxon>Leptocoma</taxon>
    </lineage>
</organism>
<proteinExistence type="inferred from homology"/>
<feature type="compositionally biased region" description="Low complexity" evidence="9">
    <location>
        <begin position="204"/>
        <end position="223"/>
    </location>
</feature>
<feature type="transmembrane region" description="Helical" evidence="10">
    <location>
        <begin position="362"/>
        <end position="382"/>
    </location>
</feature>
<feature type="transmembrane region" description="Helical" evidence="10">
    <location>
        <begin position="251"/>
        <end position="276"/>
    </location>
</feature>
<dbReference type="PANTHER" id="PTHR11453">
    <property type="entry name" value="ANION EXCHANGE PROTEIN"/>
    <property type="match status" value="1"/>
</dbReference>
<evidence type="ECO:0000256" key="4">
    <source>
        <dbReference type="ARBA" id="ARBA00022475"/>
    </source>
</evidence>
<dbReference type="EMBL" id="VXAX01006433">
    <property type="protein sequence ID" value="NXL79623.1"/>
    <property type="molecule type" value="Genomic_DNA"/>
</dbReference>
<dbReference type="Pfam" id="PF07565">
    <property type="entry name" value="Band_3_cyto"/>
    <property type="match status" value="1"/>
</dbReference>
<dbReference type="GO" id="GO:0016323">
    <property type="term" value="C:basolateral plasma membrane"/>
    <property type="evidence" value="ECO:0007669"/>
    <property type="project" value="TreeGrafter"/>
</dbReference>
<dbReference type="OrthoDB" id="1735926at2759"/>
<evidence type="ECO:0000313" key="13">
    <source>
        <dbReference type="EMBL" id="NXL79623.1"/>
    </source>
</evidence>
<keyword evidence="8 10" id="KW-0472">Membrane</keyword>
<dbReference type="Pfam" id="PF00955">
    <property type="entry name" value="HCO3_cotransp"/>
    <property type="match status" value="2"/>
</dbReference>
<accession>A0A7L0VKY0</accession>
<dbReference type="InterPro" id="IPR003020">
    <property type="entry name" value="HCO3_transpt_euk"/>
</dbReference>
<keyword evidence="5 10" id="KW-0812">Transmembrane</keyword>
<evidence type="ECO:0000256" key="2">
    <source>
        <dbReference type="ARBA" id="ARBA00010993"/>
    </source>
</evidence>
<feature type="domain" description="Band 3 cytoplasmic" evidence="12">
    <location>
        <begin position="1"/>
        <end position="97"/>
    </location>
</feature>
<feature type="transmembrane region" description="Helical" evidence="10">
    <location>
        <begin position="417"/>
        <end position="438"/>
    </location>
</feature>
<comment type="caution">
    <text evidence="13">The sequence shown here is derived from an EMBL/GenBank/DDBJ whole genome shotgun (WGS) entry which is preliminary data.</text>
</comment>
<dbReference type="InterPro" id="IPR011531">
    <property type="entry name" value="HCO3_transpt-like_TM_dom"/>
</dbReference>
<sequence length="630" mass="70181">GCAAFLEQPMLAFVRLKDAVTLDGVLDVSIPVRFLVVVLGPDTPQISYHEIGRAIATMMSERVFRRDAYLAEGRQELVRGVEDFLDASIVLPPTEAPNEQLLRALVPLQRELLRRRYQPLERLHIGDFLKDLGTAGTGPNPPQSPVPVAGGTPPLDTGSPHGHLMCPQGRARRRLRRTTTPCAGRGGLLGGWCGTSAAGTPNISATSRTPSTRSAWPPSSSSTSRRCHPLSPSEACWFCSSNGLEYIVGRVWIGFWLILLVLVVVACEGSFLVRYLSRYTQEIFSFLISLIFIFETFSKLVTIFKHHPLKRQYDVQPEFQPGVPEPNTALLSLVLMAGTFFMAYFLRVFKNSSFLPGKVRRLIGDFGVPISIFIMALADFFINDTYTQKLSVPKGLQVTNATARGWFIHPMGDQTPFPIWMMFASVIPALLVFILIFLETQITTLIVSKPERKLVKGTGFHLDLLLIVAMGGLAALFGMPWLSATTVRTITHANALTIMSKTSAPGEKSQILEVKEQRISGLLVAYIPLAVLFGIFLYMGVTSLFGIQLFDRILLLLKPPKYHPDEPYVTRVKTWRMHLFTFTQIIFLVVLWVVKSTPASLALPFVLILTVPLRRFLLPKIFRDIELKCV</sequence>
<dbReference type="PANTHER" id="PTHR11453:SF12">
    <property type="entry name" value="BAND 3 ANION TRANSPORT PROTEIN"/>
    <property type="match status" value="1"/>
</dbReference>
<feature type="transmembrane region" description="Helical" evidence="10">
    <location>
        <begin position="329"/>
        <end position="350"/>
    </location>
</feature>
<dbReference type="Gene3D" id="3.40.930.10">
    <property type="entry name" value="Mannitol-specific EII, Chain A"/>
    <property type="match status" value="1"/>
</dbReference>
<evidence type="ECO:0000256" key="1">
    <source>
        <dbReference type="ARBA" id="ARBA00004651"/>
    </source>
</evidence>
<dbReference type="AlphaFoldDB" id="A0A7L0VKY0"/>
<evidence type="ECO:0000256" key="8">
    <source>
        <dbReference type="ARBA" id="ARBA00023136"/>
    </source>
</evidence>
<evidence type="ECO:0000256" key="9">
    <source>
        <dbReference type="SAM" id="MobiDB-lite"/>
    </source>
</evidence>
<feature type="domain" description="Bicarbonate transporter-like transmembrane" evidence="11">
    <location>
        <begin position="324"/>
        <end position="629"/>
    </location>
</feature>
<dbReference type="GO" id="GO:0005452">
    <property type="term" value="F:solute:inorganic anion antiporter activity"/>
    <property type="evidence" value="ECO:0007669"/>
    <property type="project" value="InterPro"/>
</dbReference>
<dbReference type="FunFam" id="3.40.930.10:FF:000020">
    <property type="entry name" value="Anion exchange protein"/>
    <property type="match status" value="1"/>
</dbReference>
<comment type="subcellular location">
    <subcellularLocation>
        <location evidence="1">Cell membrane</location>
        <topology evidence="1">Multi-pass membrane protein</topology>
    </subcellularLocation>
</comment>
<reference evidence="13 14" key="1">
    <citation type="submission" date="2019-09" db="EMBL/GenBank/DDBJ databases">
        <title>Bird 10,000 Genomes (B10K) Project - Family phase.</title>
        <authorList>
            <person name="Zhang G."/>
        </authorList>
    </citation>
    <scope>NUCLEOTIDE SEQUENCE [LARGE SCALE GENOMIC DNA]</scope>
    <source>
        <strain evidence="13">B10K-DU-001-35</strain>
        <tissue evidence="13">Muscle</tissue>
    </source>
</reference>
<dbReference type="SUPFAM" id="SSF55804">
    <property type="entry name" value="Phoshotransferase/anion transport protein"/>
    <property type="match status" value="1"/>
</dbReference>
<feature type="transmembrane region" description="Helical" evidence="10">
    <location>
        <begin position="459"/>
        <end position="482"/>
    </location>
</feature>
<evidence type="ECO:0000259" key="11">
    <source>
        <dbReference type="Pfam" id="PF00955"/>
    </source>
</evidence>
<keyword evidence="6 10" id="KW-1133">Transmembrane helix</keyword>
<evidence type="ECO:0000259" key="12">
    <source>
        <dbReference type="Pfam" id="PF07565"/>
    </source>
</evidence>
<keyword evidence="7" id="KW-0406">Ion transport</keyword>
<protein>
    <submittedName>
        <fullName evidence="13">B3AT protein</fullName>
    </submittedName>
</protein>
<evidence type="ECO:0000313" key="14">
    <source>
        <dbReference type="Proteomes" id="UP000558164"/>
    </source>
</evidence>
<feature type="transmembrane region" description="Helical" evidence="10">
    <location>
        <begin position="523"/>
        <end position="550"/>
    </location>
</feature>
<dbReference type="GO" id="GO:0008509">
    <property type="term" value="F:monoatomic anion transmembrane transporter activity"/>
    <property type="evidence" value="ECO:0007669"/>
    <property type="project" value="InterPro"/>
</dbReference>
<feature type="transmembrane region" description="Helical" evidence="10">
    <location>
        <begin position="283"/>
        <end position="304"/>
    </location>
</feature>
<evidence type="ECO:0000256" key="6">
    <source>
        <dbReference type="ARBA" id="ARBA00022989"/>
    </source>
</evidence>
<evidence type="ECO:0000256" key="7">
    <source>
        <dbReference type="ARBA" id="ARBA00023065"/>
    </source>
</evidence>
<feature type="transmembrane region" description="Helical" evidence="10">
    <location>
        <begin position="600"/>
        <end position="618"/>
    </location>
</feature>
<dbReference type="GO" id="GO:0051453">
    <property type="term" value="P:regulation of intracellular pH"/>
    <property type="evidence" value="ECO:0007669"/>
    <property type="project" value="TreeGrafter"/>
</dbReference>
<dbReference type="GO" id="GO:0015106">
    <property type="term" value="F:bicarbonate transmembrane transporter activity"/>
    <property type="evidence" value="ECO:0007669"/>
    <property type="project" value="TreeGrafter"/>
</dbReference>
<dbReference type="InterPro" id="IPR013769">
    <property type="entry name" value="Band3_cytoplasmic_dom"/>
</dbReference>
<dbReference type="Proteomes" id="UP000558164">
    <property type="component" value="Unassembled WGS sequence"/>
</dbReference>
<gene>
    <name evidence="13" type="primary">Slc4a1</name>
    <name evidence="13" type="ORF">LEPASP_R13641</name>
</gene>
<evidence type="ECO:0000256" key="3">
    <source>
        <dbReference type="ARBA" id="ARBA00022448"/>
    </source>
</evidence>
<keyword evidence="3" id="KW-0813">Transport</keyword>
<keyword evidence="14" id="KW-1185">Reference proteome</keyword>
<feature type="region of interest" description="Disordered" evidence="9">
    <location>
        <begin position="201"/>
        <end position="223"/>
    </location>
</feature>
<dbReference type="PRINTS" id="PR01231">
    <property type="entry name" value="HCO3TRNSPORT"/>
</dbReference>
<dbReference type="InterPro" id="IPR002977">
    <property type="entry name" value="Anion_exchange_1"/>
</dbReference>
<comment type="similarity">
    <text evidence="2">Belongs to the anion exchanger (TC 2.A.31) family.</text>
</comment>
<feature type="non-terminal residue" evidence="13">
    <location>
        <position position="630"/>
    </location>
</feature>
<dbReference type="PRINTS" id="PR01187">
    <property type="entry name" value="ANIONEXHNGR1"/>
</dbReference>
<feature type="transmembrane region" description="Helical" evidence="10">
    <location>
        <begin position="577"/>
        <end position="594"/>
    </location>
</feature>
<name>A0A7L0VKY0_9PASE</name>
<dbReference type="InterPro" id="IPR016152">
    <property type="entry name" value="PTrfase/Anion_transptr"/>
</dbReference>
<evidence type="ECO:0000256" key="5">
    <source>
        <dbReference type="ARBA" id="ARBA00022692"/>
    </source>
</evidence>
<feature type="region of interest" description="Disordered" evidence="9">
    <location>
        <begin position="133"/>
        <end position="173"/>
    </location>
</feature>
<feature type="non-terminal residue" evidence="13">
    <location>
        <position position="1"/>
    </location>
</feature>
<feature type="domain" description="Bicarbonate transporter-like transmembrane" evidence="11">
    <location>
        <begin position="238"/>
        <end position="312"/>
    </location>
</feature>
<evidence type="ECO:0000256" key="10">
    <source>
        <dbReference type="SAM" id="Phobius"/>
    </source>
</evidence>
<keyword evidence="4" id="KW-1003">Cell membrane</keyword>